<protein>
    <recommendedName>
        <fullName evidence="2">Tf2-1-like SH3-like domain-containing protein</fullName>
    </recommendedName>
</protein>
<evidence type="ECO:0000259" key="2">
    <source>
        <dbReference type="Pfam" id="PF24626"/>
    </source>
</evidence>
<evidence type="ECO:0000256" key="1">
    <source>
        <dbReference type="SAM" id="MobiDB-lite"/>
    </source>
</evidence>
<gene>
    <name evidence="3" type="ORF">PM001_LOCUS14407</name>
</gene>
<comment type="caution">
    <text evidence="3">The sequence shown here is derived from an EMBL/GenBank/DDBJ whole genome shotgun (WGS) entry which is preliminary data.</text>
</comment>
<dbReference type="AlphaFoldDB" id="A0AAV1U6T7"/>
<dbReference type="EMBL" id="CAKLBY020000153">
    <property type="protein sequence ID" value="CAK7929257.1"/>
    <property type="molecule type" value="Genomic_DNA"/>
</dbReference>
<sequence>MGVNHIDVDDDDDDDTGIFSVSNGCHSEDDDAVAGEDDVLSALHTKRTAVDKDESAEEFMLNREADVRFVQDYIADPPDRQKRNADKQGRTSVLSFDEVDLVLRSTVNLPKHAVTNVGGSKLLPKYIGSFRVLRRMGNAYTIELPRKLRTHLAFYFRRLRPYYQYEPVSRGEERIRGREPRPPSSGPVPKSQSGLLAKRPAHAVERCLDEPQPARHEENDRTFVLKLCERKRGAIIRTTVR</sequence>
<dbReference type="Pfam" id="PF24626">
    <property type="entry name" value="SH3_Tf2-1"/>
    <property type="match status" value="1"/>
</dbReference>
<feature type="compositionally biased region" description="Basic and acidic residues" evidence="1">
    <location>
        <begin position="170"/>
        <end position="181"/>
    </location>
</feature>
<feature type="domain" description="Tf2-1-like SH3-like" evidence="2">
    <location>
        <begin position="118"/>
        <end position="162"/>
    </location>
</feature>
<dbReference type="InterPro" id="IPR056924">
    <property type="entry name" value="SH3_Tf2-1"/>
</dbReference>
<accession>A0AAV1U6T7</accession>
<evidence type="ECO:0000313" key="4">
    <source>
        <dbReference type="Proteomes" id="UP001162060"/>
    </source>
</evidence>
<name>A0AAV1U6T7_9STRA</name>
<feature type="region of interest" description="Disordered" evidence="1">
    <location>
        <begin position="170"/>
        <end position="196"/>
    </location>
</feature>
<proteinExistence type="predicted"/>
<dbReference type="Proteomes" id="UP001162060">
    <property type="component" value="Unassembled WGS sequence"/>
</dbReference>
<reference evidence="3" key="1">
    <citation type="submission" date="2024-01" db="EMBL/GenBank/DDBJ databases">
        <authorList>
            <person name="Webb A."/>
        </authorList>
    </citation>
    <scope>NUCLEOTIDE SEQUENCE</scope>
    <source>
        <strain evidence="3">Pm1</strain>
    </source>
</reference>
<evidence type="ECO:0000313" key="3">
    <source>
        <dbReference type="EMBL" id="CAK7929257.1"/>
    </source>
</evidence>
<organism evidence="3 4">
    <name type="scientific">Peronospora matthiolae</name>
    <dbReference type="NCBI Taxonomy" id="2874970"/>
    <lineage>
        <taxon>Eukaryota</taxon>
        <taxon>Sar</taxon>
        <taxon>Stramenopiles</taxon>
        <taxon>Oomycota</taxon>
        <taxon>Peronosporomycetes</taxon>
        <taxon>Peronosporales</taxon>
        <taxon>Peronosporaceae</taxon>
        <taxon>Peronospora</taxon>
    </lineage>
</organism>